<name>A0A9J5XUU7_SOLCO</name>
<protein>
    <submittedName>
        <fullName evidence="1">Uncharacterized protein</fullName>
    </submittedName>
</protein>
<dbReference type="Proteomes" id="UP000824120">
    <property type="component" value="Chromosome 8"/>
</dbReference>
<evidence type="ECO:0000313" key="1">
    <source>
        <dbReference type="EMBL" id="KAG5591020.1"/>
    </source>
</evidence>
<comment type="caution">
    <text evidence="1">The sequence shown here is derived from an EMBL/GenBank/DDBJ whole genome shotgun (WGS) entry which is preliminary data.</text>
</comment>
<dbReference type="EMBL" id="JACXVP010000008">
    <property type="protein sequence ID" value="KAG5591020.1"/>
    <property type="molecule type" value="Genomic_DNA"/>
</dbReference>
<reference evidence="1 2" key="1">
    <citation type="submission" date="2020-09" db="EMBL/GenBank/DDBJ databases">
        <title>De no assembly of potato wild relative species, Solanum commersonii.</title>
        <authorList>
            <person name="Cho K."/>
        </authorList>
    </citation>
    <scope>NUCLEOTIDE SEQUENCE [LARGE SCALE GENOMIC DNA]</scope>
    <source>
        <strain evidence="1">LZ3.2</strain>
        <tissue evidence="1">Leaf</tissue>
    </source>
</reference>
<gene>
    <name evidence="1" type="ORF">H5410_041534</name>
</gene>
<accession>A0A9J5XUU7</accession>
<organism evidence="1 2">
    <name type="scientific">Solanum commersonii</name>
    <name type="common">Commerson's wild potato</name>
    <name type="synonym">Commerson's nightshade</name>
    <dbReference type="NCBI Taxonomy" id="4109"/>
    <lineage>
        <taxon>Eukaryota</taxon>
        <taxon>Viridiplantae</taxon>
        <taxon>Streptophyta</taxon>
        <taxon>Embryophyta</taxon>
        <taxon>Tracheophyta</taxon>
        <taxon>Spermatophyta</taxon>
        <taxon>Magnoliopsida</taxon>
        <taxon>eudicotyledons</taxon>
        <taxon>Gunneridae</taxon>
        <taxon>Pentapetalae</taxon>
        <taxon>asterids</taxon>
        <taxon>lamiids</taxon>
        <taxon>Solanales</taxon>
        <taxon>Solanaceae</taxon>
        <taxon>Solanoideae</taxon>
        <taxon>Solaneae</taxon>
        <taxon>Solanum</taxon>
    </lineage>
</organism>
<proteinExistence type="predicted"/>
<evidence type="ECO:0000313" key="2">
    <source>
        <dbReference type="Proteomes" id="UP000824120"/>
    </source>
</evidence>
<dbReference type="AlphaFoldDB" id="A0A9J5XUU7"/>
<sequence length="142" mass="16757">MSKFSMIVEINRNLHLLAAYIYPWLDNIPMFWPLIVKAFDNYSPLISSKIVSWKLPEEDHRWDLGNSLGYCSGYKKNPRAGERAYSGGVAHVQRREYVLTTNNFILFRKYHRGPRRLSKWTDNRFRTSDLQGVKIDFKVIDT</sequence>
<keyword evidence="2" id="KW-1185">Reference proteome</keyword>